<evidence type="ECO:0000313" key="5">
    <source>
        <dbReference type="Proteomes" id="UP000185657"/>
    </source>
</evidence>
<gene>
    <name evidence="3" type="ORF">LPB072_07380</name>
    <name evidence="4" type="ORF">LPB72_16865</name>
</gene>
<feature type="region of interest" description="Disordered" evidence="1">
    <location>
        <begin position="187"/>
        <end position="208"/>
    </location>
</feature>
<accession>A0A167H9T0</accession>
<evidence type="ECO:0000313" key="4">
    <source>
        <dbReference type="EMBL" id="OAD40561.1"/>
    </source>
</evidence>
<keyword evidence="2" id="KW-0472">Membrane</keyword>
<organism evidence="3 6">
    <name type="scientific">Hydrogenophaga crassostreae</name>
    <dbReference type="NCBI Taxonomy" id="1763535"/>
    <lineage>
        <taxon>Bacteria</taxon>
        <taxon>Pseudomonadati</taxon>
        <taxon>Pseudomonadota</taxon>
        <taxon>Betaproteobacteria</taxon>
        <taxon>Burkholderiales</taxon>
        <taxon>Comamonadaceae</taxon>
        <taxon>Hydrogenophaga</taxon>
    </lineage>
</organism>
<dbReference type="Proteomes" id="UP000185680">
    <property type="component" value="Chromosome"/>
</dbReference>
<sequence length="208" mass="22466">MSHGPTPHAAILSPAERKALALHRIEASRTQLIVHVYPEPVRRPHAGDKSSTQPPVWNGLAGLMARAERNGLVNAVWRTTRALGRRWWTRQPWHASVDLVAGTLAHEAKPIIRQHPWAALAVGGAAGAAVVVILPWITRSIKAQADPWRNNLGGMVWQQLSQAPVQLALTGALTAWIADINKRSAAKECEHPASAAPTTADSPEASPR</sequence>
<keyword evidence="2" id="KW-0812">Transmembrane</keyword>
<name>A0A167H9T0_9BURK</name>
<dbReference type="STRING" id="1763535.LPB072_07380"/>
<dbReference type="EMBL" id="CP017476">
    <property type="protein sequence ID" value="AOW12688.1"/>
    <property type="molecule type" value="Genomic_DNA"/>
</dbReference>
<dbReference type="EMBL" id="LVWD01000030">
    <property type="protein sequence ID" value="OAD40561.1"/>
    <property type="molecule type" value="Genomic_DNA"/>
</dbReference>
<feature type="transmembrane region" description="Helical" evidence="2">
    <location>
        <begin position="117"/>
        <end position="137"/>
    </location>
</feature>
<proteinExistence type="predicted"/>
<dbReference type="OrthoDB" id="8913342at2"/>
<evidence type="ECO:0000313" key="3">
    <source>
        <dbReference type="EMBL" id="AOW12688.1"/>
    </source>
</evidence>
<evidence type="ECO:0000256" key="2">
    <source>
        <dbReference type="SAM" id="Phobius"/>
    </source>
</evidence>
<dbReference type="KEGG" id="hyl:LPB072_07380"/>
<evidence type="ECO:0000313" key="6">
    <source>
        <dbReference type="Proteomes" id="UP000185680"/>
    </source>
</evidence>
<reference evidence="3 6" key="2">
    <citation type="submission" date="2016-10" db="EMBL/GenBank/DDBJ databases">
        <title>Hydorgenophaga sp. LPB0072 isolated from gastropod.</title>
        <authorList>
            <person name="Kim E."/>
            <person name="Yi H."/>
        </authorList>
    </citation>
    <scope>NUCLEOTIDE SEQUENCE [LARGE SCALE GENOMIC DNA]</scope>
    <source>
        <strain evidence="3 6">LPB0072</strain>
    </source>
</reference>
<feature type="compositionally biased region" description="Low complexity" evidence="1">
    <location>
        <begin position="192"/>
        <end position="208"/>
    </location>
</feature>
<protein>
    <submittedName>
        <fullName evidence="3">Uncharacterized protein</fullName>
    </submittedName>
</protein>
<keyword evidence="5" id="KW-1185">Reference proteome</keyword>
<dbReference type="AlphaFoldDB" id="A0A167H9T0"/>
<dbReference type="RefSeq" id="WP_066093375.1">
    <property type="nucleotide sequence ID" value="NZ_CP017476.1"/>
</dbReference>
<keyword evidence="2" id="KW-1133">Transmembrane helix</keyword>
<dbReference type="Proteomes" id="UP000185657">
    <property type="component" value="Unassembled WGS sequence"/>
</dbReference>
<reference evidence="4 5" key="1">
    <citation type="submission" date="2016-02" db="EMBL/GenBank/DDBJ databases">
        <title>Draft genome sequence of Hydrogenophaga sp. LPB0072.</title>
        <authorList>
            <person name="Shin S.-K."/>
            <person name="Yi H."/>
        </authorList>
    </citation>
    <scope>NUCLEOTIDE SEQUENCE [LARGE SCALE GENOMIC DNA]</scope>
    <source>
        <strain evidence="4 5">LPB0072</strain>
    </source>
</reference>
<evidence type="ECO:0000256" key="1">
    <source>
        <dbReference type="SAM" id="MobiDB-lite"/>
    </source>
</evidence>